<dbReference type="GO" id="GO:0042998">
    <property type="term" value="P:positive regulation of Golgi to plasma membrane protein transport"/>
    <property type="evidence" value="ECO:0007669"/>
    <property type="project" value="InterPro"/>
</dbReference>
<evidence type="ECO:0000256" key="7">
    <source>
        <dbReference type="ARBA" id="ARBA00022946"/>
    </source>
</evidence>
<dbReference type="Pfam" id="PF15281">
    <property type="entry name" value="Consortin_C"/>
    <property type="match status" value="1"/>
</dbReference>
<dbReference type="PANTHER" id="PTHR11727:SF13">
    <property type="entry name" value="DIMETHYLADENOSINE TRANSFERASE 2, MITOCHONDRIAL"/>
    <property type="match status" value="1"/>
</dbReference>
<dbReference type="GO" id="GO:0005759">
    <property type="term" value="C:mitochondrial matrix"/>
    <property type="evidence" value="ECO:0007669"/>
    <property type="project" value="TreeGrafter"/>
</dbReference>
<dbReference type="PROSITE" id="PS51689">
    <property type="entry name" value="SAM_RNA_A_N6_MT"/>
    <property type="match status" value="1"/>
</dbReference>
<evidence type="ECO:0000313" key="16">
    <source>
        <dbReference type="EMBL" id="KAA8595489.1"/>
    </source>
</evidence>
<evidence type="ECO:0000256" key="5">
    <source>
        <dbReference type="ARBA" id="ARBA00022691"/>
    </source>
</evidence>
<feature type="region of interest" description="Disordered" evidence="13">
    <location>
        <begin position="59"/>
        <end position="84"/>
    </location>
</feature>
<feature type="region of interest" description="Disordered" evidence="13">
    <location>
        <begin position="935"/>
        <end position="987"/>
    </location>
</feature>
<feature type="compositionally biased region" description="Polar residues" evidence="13">
    <location>
        <begin position="851"/>
        <end position="874"/>
    </location>
</feature>
<dbReference type="InterPro" id="IPR001737">
    <property type="entry name" value="KsgA/Erm"/>
</dbReference>
<keyword evidence="3 11" id="KW-0489">Methyltransferase</keyword>
<gene>
    <name evidence="16" type="ORF">FQN60_010780</name>
</gene>
<dbReference type="GO" id="GO:0003723">
    <property type="term" value="F:RNA binding"/>
    <property type="evidence" value="ECO:0007669"/>
    <property type="project" value="UniProtKB-UniRule"/>
</dbReference>
<keyword evidence="7" id="KW-0809">Transit peptide</keyword>
<dbReference type="SMART" id="SM00650">
    <property type="entry name" value="rADc"/>
    <property type="match status" value="1"/>
</dbReference>
<evidence type="ECO:0000313" key="17">
    <source>
        <dbReference type="Proteomes" id="UP000327493"/>
    </source>
</evidence>
<feature type="region of interest" description="Disordered" evidence="13">
    <location>
        <begin position="840"/>
        <end position="891"/>
    </location>
</feature>
<dbReference type="GO" id="GO:0006391">
    <property type="term" value="P:transcription initiation at mitochondrial promoter"/>
    <property type="evidence" value="ECO:0007669"/>
    <property type="project" value="TreeGrafter"/>
</dbReference>
<name>A0A5J5DQ95_9PERO</name>
<feature type="compositionally biased region" description="Basic and acidic residues" evidence="13">
    <location>
        <begin position="937"/>
        <end position="946"/>
    </location>
</feature>
<proteinExistence type="inferred from homology"/>
<dbReference type="EC" id="2.1.1.-" evidence="12"/>
<feature type="binding site" evidence="11">
    <location>
        <position position="204"/>
    </location>
    <ligand>
        <name>S-adenosyl-L-methionine</name>
        <dbReference type="ChEBI" id="CHEBI:59789"/>
    </ligand>
</feature>
<dbReference type="PANTHER" id="PTHR11727">
    <property type="entry name" value="DIMETHYLADENOSINE TRANSFERASE"/>
    <property type="match status" value="1"/>
</dbReference>
<keyword evidence="14" id="KW-1133">Transmembrane helix</keyword>
<dbReference type="Pfam" id="PF00398">
    <property type="entry name" value="RrnaAD"/>
    <property type="match status" value="1"/>
</dbReference>
<dbReference type="AlphaFoldDB" id="A0A5J5DQ95"/>
<protein>
    <recommendedName>
        <fullName evidence="12">rRNA adenine N(6)-methyltransferase</fullName>
        <ecNumber evidence="12">2.1.1.-</ecNumber>
    </recommendedName>
</protein>
<dbReference type="GO" id="GO:0071253">
    <property type="term" value="F:connexin binding"/>
    <property type="evidence" value="ECO:0007669"/>
    <property type="project" value="InterPro"/>
</dbReference>
<keyword evidence="9" id="KW-0496">Mitochondrion</keyword>
<dbReference type="SUPFAM" id="SSF53335">
    <property type="entry name" value="S-adenosyl-L-methionine-dependent methyltransferases"/>
    <property type="match status" value="1"/>
</dbReference>
<feature type="compositionally biased region" description="Basic and acidic residues" evidence="13">
    <location>
        <begin position="877"/>
        <end position="891"/>
    </location>
</feature>
<evidence type="ECO:0000256" key="2">
    <source>
        <dbReference type="ARBA" id="ARBA00022552"/>
    </source>
</evidence>
<dbReference type="InterPro" id="IPR028129">
    <property type="entry name" value="Consortin_C"/>
</dbReference>
<evidence type="ECO:0000256" key="9">
    <source>
        <dbReference type="ARBA" id="ARBA00023128"/>
    </source>
</evidence>
<evidence type="ECO:0000256" key="4">
    <source>
        <dbReference type="ARBA" id="ARBA00022679"/>
    </source>
</evidence>
<comment type="caution">
    <text evidence="16">The sequence shown here is derived from an EMBL/GenBank/DDBJ whole genome shotgun (WGS) entry which is preliminary data.</text>
</comment>
<evidence type="ECO:0000256" key="8">
    <source>
        <dbReference type="ARBA" id="ARBA00023015"/>
    </source>
</evidence>
<comment type="caution">
    <text evidence="11">Lacks conserved residue(s) required for the propagation of feature annotation.</text>
</comment>
<evidence type="ECO:0000256" key="12">
    <source>
        <dbReference type="RuleBase" id="RU362106"/>
    </source>
</evidence>
<keyword evidence="8" id="KW-0805">Transcription regulation</keyword>
<feature type="compositionally biased region" description="Basic and acidic residues" evidence="13">
    <location>
        <begin position="953"/>
        <end position="967"/>
    </location>
</feature>
<evidence type="ECO:0000259" key="15">
    <source>
        <dbReference type="SMART" id="SM00650"/>
    </source>
</evidence>
<feature type="region of interest" description="Disordered" evidence="13">
    <location>
        <begin position="1016"/>
        <end position="1045"/>
    </location>
</feature>
<evidence type="ECO:0000256" key="10">
    <source>
        <dbReference type="ARBA" id="ARBA00023163"/>
    </source>
</evidence>
<evidence type="ECO:0000256" key="1">
    <source>
        <dbReference type="ARBA" id="ARBA00004173"/>
    </source>
</evidence>
<feature type="non-terminal residue" evidence="16">
    <location>
        <position position="1189"/>
    </location>
</feature>
<keyword evidence="5 11" id="KW-0949">S-adenosyl-L-methionine</keyword>
<evidence type="ECO:0000256" key="3">
    <source>
        <dbReference type="ARBA" id="ARBA00022603"/>
    </source>
</evidence>
<dbReference type="InterPro" id="IPR029063">
    <property type="entry name" value="SAM-dependent_MTases_sf"/>
</dbReference>
<keyword evidence="14" id="KW-0812">Transmembrane</keyword>
<evidence type="ECO:0000256" key="14">
    <source>
        <dbReference type="SAM" id="Phobius"/>
    </source>
</evidence>
<evidence type="ECO:0000256" key="6">
    <source>
        <dbReference type="ARBA" id="ARBA00022884"/>
    </source>
</evidence>
<comment type="similarity">
    <text evidence="11 12">Belongs to the class I-like SAM-binding methyltransferase superfamily. rRNA adenine N(6)-methyltransferase family.</text>
</comment>
<feature type="binding site" evidence="11">
    <location>
        <position position="128"/>
    </location>
    <ligand>
        <name>S-adenosyl-L-methionine</name>
        <dbReference type="ChEBI" id="CHEBI:59789"/>
    </ligand>
</feature>
<dbReference type="Gene3D" id="3.40.50.150">
    <property type="entry name" value="Vaccinia Virus protein VP39"/>
    <property type="match status" value="1"/>
</dbReference>
<feature type="binding site" evidence="11">
    <location>
        <position position="130"/>
    </location>
    <ligand>
        <name>S-adenosyl-L-methionine</name>
        <dbReference type="ChEBI" id="CHEBI:59789"/>
    </ligand>
</feature>
<keyword evidence="17" id="KW-1185">Reference proteome</keyword>
<dbReference type="GO" id="GO:0005802">
    <property type="term" value="C:trans-Golgi network"/>
    <property type="evidence" value="ECO:0007669"/>
    <property type="project" value="InterPro"/>
</dbReference>
<feature type="compositionally biased region" description="Acidic residues" evidence="13">
    <location>
        <begin position="1026"/>
        <end position="1044"/>
    </location>
</feature>
<feature type="compositionally biased region" description="Polar residues" evidence="13">
    <location>
        <begin position="68"/>
        <end position="84"/>
    </location>
</feature>
<feature type="binding site" evidence="11">
    <location>
        <position position="178"/>
    </location>
    <ligand>
        <name>S-adenosyl-L-methionine</name>
        <dbReference type="ChEBI" id="CHEBI:59789"/>
    </ligand>
</feature>
<dbReference type="Proteomes" id="UP000327493">
    <property type="component" value="Chromosome 1"/>
</dbReference>
<feature type="compositionally biased region" description="Basic and acidic residues" evidence="13">
    <location>
        <begin position="841"/>
        <end position="850"/>
    </location>
</feature>
<dbReference type="EMBL" id="VOFY01000001">
    <property type="protein sequence ID" value="KAA8595489.1"/>
    <property type="molecule type" value="Genomic_DNA"/>
</dbReference>
<dbReference type="GO" id="GO:0034246">
    <property type="term" value="F:mitochondrial transcription factor activity"/>
    <property type="evidence" value="ECO:0007669"/>
    <property type="project" value="TreeGrafter"/>
</dbReference>
<dbReference type="GO" id="GO:0000179">
    <property type="term" value="F:rRNA (adenine-N6,N6-)-dimethyltransferase activity"/>
    <property type="evidence" value="ECO:0007669"/>
    <property type="project" value="UniProtKB-UniRule"/>
</dbReference>
<evidence type="ECO:0000256" key="11">
    <source>
        <dbReference type="PROSITE-ProRule" id="PRU01026"/>
    </source>
</evidence>
<keyword evidence="4 11" id="KW-0808">Transferase</keyword>
<evidence type="ECO:0000256" key="13">
    <source>
        <dbReference type="SAM" id="MobiDB-lite"/>
    </source>
</evidence>
<dbReference type="InterPro" id="IPR020598">
    <property type="entry name" value="rRNA_Ade_methylase_Trfase_N"/>
</dbReference>
<feature type="compositionally biased region" description="Basic and acidic residues" evidence="13">
    <location>
        <begin position="499"/>
        <end position="510"/>
    </location>
</feature>
<reference evidence="16 17" key="1">
    <citation type="submission" date="2019-08" db="EMBL/GenBank/DDBJ databases">
        <title>A chromosome-level genome assembly, high-density linkage maps, and genome scans reveal the genomic architecture of hybrid incompatibilities underlying speciation via character displacement in darters (Percidae: Etheostominae).</title>
        <authorList>
            <person name="Moran R.L."/>
            <person name="Catchen J.M."/>
            <person name="Fuller R.C."/>
        </authorList>
    </citation>
    <scope>NUCLEOTIDE SEQUENCE [LARGE SCALE GENOMIC DNA]</scope>
    <source>
        <strain evidence="16">EspeVRDwgs_2016</strain>
        <tissue evidence="16">Muscle</tissue>
    </source>
</reference>
<feature type="transmembrane region" description="Helical" evidence="14">
    <location>
        <begin position="1164"/>
        <end position="1185"/>
    </location>
</feature>
<feature type="domain" description="Ribosomal RNA adenine methylase transferase N-terminal" evidence="15">
    <location>
        <begin position="121"/>
        <end position="354"/>
    </location>
</feature>
<feature type="region of interest" description="Disordered" evidence="13">
    <location>
        <begin position="495"/>
        <end position="574"/>
    </location>
</feature>
<keyword evidence="2 12" id="KW-0698">rRNA processing</keyword>
<feature type="transmembrane region" description="Helical" evidence="14">
    <location>
        <begin position="1129"/>
        <end position="1152"/>
    </location>
</feature>
<organism evidence="16 17">
    <name type="scientific">Etheostoma spectabile</name>
    <name type="common">orangethroat darter</name>
    <dbReference type="NCBI Taxonomy" id="54343"/>
    <lineage>
        <taxon>Eukaryota</taxon>
        <taxon>Metazoa</taxon>
        <taxon>Chordata</taxon>
        <taxon>Craniata</taxon>
        <taxon>Vertebrata</taxon>
        <taxon>Euteleostomi</taxon>
        <taxon>Actinopterygii</taxon>
        <taxon>Neopterygii</taxon>
        <taxon>Teleostei</taxon>
        <taxon>Neoteleostei</taxon>
        <taxon>Acanthomorphata</taxon>
        <taxon>Eupercaria</taxon>
        <taxon>Perciformes</taxon>
        <taxon>Percoidei</taxon>
        <taxon>Percidae</taxon>
        <taxon>Etheostomatinae</taxon>
        <taxon>Etheostoma</taxon>
    </lineage>
</organism>
<feature type="compositionally biased region" description="Acidic residues" evidence="13">
    <location>
        <begin position="511"/>
        <end position="532"/>
    </location>
</feature>
<feature type="compositionally biased region" description="Basic and acidic residues" evidence="13">
    <location>
        <begin position="1016"/>
        <end position="1025"/>
    </location>
</feature>
<keyword evidence="6 11" id="KW-0694">RNA-binding</keyword>
<keyword evidence="14" id="KW-0472">Membrane</keyword>
<feature type="compositionally biased region" description="Polar residues" evidence="13">
    <location>
        <begin position="541"/>
        <end position="557"/>
    </location>
</feature>
<accession>A0A5J5DQ95</accession>
<sequence>MSIQMCRVVELMMRSACCQTIRSRCCLNNAVLAPVGHFGICVPGAPVLHRRAYSLDSLSSGPGRPTLGPSSQQPRAEKTSPSSALTHRNLSAVAVQGQCRPLCRYDFLDLGDVEENVRRALACKVIRHFIVDPDLAKLVTQHLGPEDTKAVIFECNPGPGVLTRTLLNAGAQRVVALEGDRFFLHDLQELEGRLDGQLEVVHCDYFKLDPIGSGNLKAPVMFTDKLFTDLGISEANWTDDIPVKVVGILPLRNERGMLLKMVYALFERLSVYRYGRVELNLFISEKEYLKLVSRPGEMMHYRAFSVLWQMACDIELLHKEPWESFVRSSRQSVPTAKGKLPNDHLCLVRLRPRADLFSAGLTPSNASTLLMMVKQCLAKRKVKLIDRLNLWSPDSGSKLLSEMRMPEDILTGHVYPEEYLRLFQLMDKSQLESEGRVMSQVQVGGVDLCDNLPNPEALTTQTRNLNQTNTLTEIQSLCPLQNEEGGEIIQKAPVNNNGKDIEKEHGRGREEDDEEDIDEVMKEEEEEEESEESSCLIRCQSPDTPMTDSSYSETGSLLETPYAFSPGTSPEPTSPVIPVVGPETTYPTSQVELSQIEVKVDSHNTKSVASTTGSITLGPTFTTGPIVSNTLATTSNTRPTGPHGPTCITEATDKMAKNTNFTTNHVTSSTGPIASTAETFTVTACTTRLNTSVASTHMSAGPLTFTTGPMVTNTDFTTTTGHITSNWEHITSTPVPTCFSVSSCTTGHIPSPTLLESLEELAQRGDDTHLPQYLHQIAEAFVLQKDCILINIQCRGSFSDLATQHLDTLKNICETHSRPGAKDAVCVSLDLLRPAFEEANQDDKGIEQRAGDSSCSQSSHSVIPSFKLTDTLNSPEIPEKDKEDPDWEVEGKDCFYGDQLTDKQGSDKEGGEAEGVEGYTISVIGNGLHLSTVGEMDQSKPAEQQRGDLGPAQEKEAKRGREERDVAEAAGNLEMQDEGDGEEKERDSPLCQKALLVETLVRKAEVEVQQLHQEALAEEKLHEETQQEDEEDEEEEEEEEEDEYEIKQVDIIREASSLDDMAKLITVEEMSPASGLVSILKKRQVCVDNKSGSASSEPRHDNVLAKRRVHFQVPEDGYEPDVGGGDSCLLLFLLCLVTVVISVGGTALYCALGDAHSSKEFVNIVEPLALLFITVGSSSPCYFMGQCFQ</sequence>
<keyword evidence="10" id="KW-0804">Transcription</keyword>
<comment type="subcellular location">
    <subcellularLocation>
        <location evidence="1">Mitochondrion</location>
    </subcellularLocation>
</comment>